<dbReference type="Gene3D" id="2.60.40.1190">
    <property type="match status" value="1"/>
</dbReference>
<dbReference type="PANTHER" id="PTHR47990">
    <property type="entry name" value="2-OXOGLUTARATE (2OG) AND FE(II)-DEPENDENT OXYGENASE SUPERFAMILY PROTEIN-RELATED"/>
    <property type="match status" value="1"/>
</dbReference>
<reference evidence="2 3" key="1">
    <citation type="submission" date="2024-02" db="EMBL/GenBank/DDBJ databases">
        <authorList>
            <person name="Chen Y."/>
            <person name="Shah S."/>
            <person name="Dougan E. K."/>
            <person name="Thang M."/>
            <person name="Chan C."/>
        </authorList>
    </citation>
    <scope>NUCLEOTIDE SEQUENCE [LARGE SCALE GENOMIC DNA]</scope>
</reference>
<dbReference type="SUPFAM" id="SSF51197">
    <property type="entry name" value="Clavaminate synthase-like"/>
    <property type="match status" value="1"/>
</dbReference>
<organism evidence="2 3">
    <name type="scientific">Durusdinium trenchii</name>
    <dbReference type="NCBI Taxonomy" id="1381693"/>
    <lineage>
        <taxon>Eukaryota</taxon>
        <taxon>Sar</taxon>
        <taxon>Alveolata</taxon>
        <taxon>Dinophyceae</taxon>
        <taxon>Suessiales</taxon>
        <taxon>Symbiodiniaceae</taxon>
        <taxon>Durusdinium</taxon>
    </lineage>
</organism>
<protein>
    <recommendedName>
        <fullName evidence="1">Fe2OG dioxygenase domain-containing protein</fullName>
    </recommendedName>
</protein>
<evidence type="ECO:0000313" key="2">
    <source>
        <dbReference type="EMBL" id="CAK9055142.1"/>
    </source>
</evidence>
<dbReference type="EMBL" id="CAXAMN010019890">
    <property type="protein sequence ID" value="CAK9055142.1"/>
    <property type="molecule type" value="Genomic_DNA"/>
</dbReference>
<dbReference type="InterPro" id="IPR050231">
    <property type="entry name" value="Iron_ascorbate_oxido_reductase"/>
</dbReference>
<evidence type="ECO:0000313" key="3">
    <source>
        <dbReference type="Proteomes" id="UP001642484"/>
    </source>
</evidence>
<comment type="caution">
    <text evidence="2">The sequence shown here is derived from an EMBL/GenBank/DDBJ whole genome shotgun (WGS) entry which is preliminary data.</text>
</comment>
<accession>A0ABP0MWV6</accession>
<dbReference type="Proteomes" id="UP001642484">
    <property type="component" value="Unassembled WGS sequence"/>
</dbReference>
<dbReference type="PROSITE" id="PS51471">
    <property type="entry name" value="FE2OG_OXY"/>
    <property type="match status" value="1"/>
</dbReference>
<dbReference type="SUPFAM" id="SSF49344">
    <property type="entry name" value="CBD9-like"/>
    <property type="match status" value="1"/>
</dbReference>
<proteinExistence type="predicted"/>
<dbReference type="Gene3D" id="2.60.120.330">
    <property type="entry name" value="B-lactam Antibiotic, Isopenicillin N Synthase, Chain"/>
    <property type="match status" value="1"/>
</dbReference>
<dbReference type="Pfam" id="PF03171">
    <property type="entry name" value="2OG-FeII_Oxy"/>
    <property type="match status" value="1"/>
</dbReference>
<dbReference type="InterPro" id="IPR044861">
    <property type="entry name" value="IPNS-like_FE2OG_OXY"/>
</dbReference>
<dbReference type="InterPro" id="IPR005123">
    <property type="entry name" value="Oxoglu/Fe-dep_dioxygenase_dom"/>
</dbReference>
<evidence type="ECO:0000259" key="1">
    <source>
        <dbReference type="PROSITE" id="PS51471"/>
    </source>
</evidence>
<gene>
    <name evidence="2" type="ORF">CCMP2556_LOCUS27465</name>
</gene>
<feature type="domain" description="Fe2OG dioxygenase" evidence="1">
    <location>
        <begin position="133"/>
        <end position="252"/>
    </location>
</feature>
<sequence length="781" mass="88242">MRAALTTHGYFYSSNVDCLPQTYIENVYSYAQQLHALPTEQKRHCARPKGTYSGSDVGVDELAYEAGSTASVRAWDYSRTRFPTSGHNYPDVTCSVTGQGFFEFLDDLYERQDILGKALMTGFAEMLDLPPETFAQCFEGHDMGTIRLLRYPPAETPEEAARRQVASYGISPHTDFEAFTLMHQSAAGLQFLKPGGRAWLDAPVKKEEFVVIVGDVLERFTNGVLRATPHRVLQTEWERFSIIRFNAMRPETLIQPLPEFISKSRPARYTPVTMQKHMDTTLTRLERGLGAWEKELETPVERLINYHYPSQYVVQRLRKGQDINIDGHLEEDAWSEVPWLDDFLDLAGPRFDGWKEASRDYARRFTGSSNPTRVKLRWDDAFLYVAAELRSRQEQASVNIHLDRLPQAVWGRTVVNEALRPYFDDDFEVFIDESQSNYFYVEFELNARNASYTTLWSQPQAGLGSVAPGVCCNTTWNGGKGLCDHGVEREGGSWTLEMFAESLRPGTGMISATSNTTEMWVLEIRFPILSRRSSQEAVLLPENSPTVELCHCSVSAQPHGDQHGGLLNSPVSQRLPHVQAEKLHPANGQRFWWATFANALHAPWWSKLTAADTKHPELIKQRCQEEIRGDKQRYGFSQFLLDANNAAPTCYYEAASQNLGGHQYMHNPDVFGYLQFESTPDAASCRNVFWLSRFLLAQLYQAEVQYLMNRNFGNGTYTSNLVQLLNPSVCDISNACNATALQQALDYVNVAIHVDGARSGKCVRYAIPAVQTSNWTGGALL</sequence>
<dbReference type="InterPro" id="IPR027443">
    <property type="entry name" value="IPNS-like_sf"/>
</dbReference>
<name>A0ABP0MWV6_9DINO</name>
<keyword evidence="3" id="KW-1185">Reference proteome</keyword>